<feature type="compositionally biased region" description="Basic and acidic residues" evidence="1">
    <location>
        <begin position="117"/>
        <end position="134"/>
    </location>
</feature>
<evidence type="ECO:0000256" key="1">
    <source>
        <dbReference type="SAM" id="MobiDB-lite"/>
    </source>
</evidence>
<dbReference type="EMBL" id="HBEA01011518">
    <property type="protein sequence ID" value="CAD8259299.1"/>
    <property type="molecule type" value="Transcribed_RNA"/>
</dbReference>
<accession>A0A7R9YCV8</accession>
<evidence type="ECO:0000313" key="2">
    <source>
        <dbReference type="EMBL" id="CAD8259299.1"/>
    </source>
</evidence>
<proteinExistence type="predicted"/>
<sequence length="170" mass="17547">MLQFVPTRLRGVAKASPAAAGVLGKRAGVGGAQEEPEREGGVGKRPRVTAASPTLGPGSGAQEKRLRTAYAPVSGPSLGRLARPRLGMGLSVPRPAGARLLPAAQIALARAAAQEEEDRKASEDRADRADRDSAEEAAAAGPREATEEETLDNFFAEINSLPVEEAGDDG</sequence>
<feature type="region of interest" description="Disordered" evidence="1">
    <location>
        <begin position="15"/>
        <end position="64"/>
    </location>
</feature>
<gene>
    <name evidence="2" type="ORF">PPYR1160_LOCUS8801</name>
</gene>
<dbReference type="AlphaFoldDB" id="A0A7R9YCV8"/>
<reference evidence="2" key="1">
    <citation type="submission" date="2021-01" db="EMBL/GenBank/DDBJ databases">
        <authorList>
            <person name="Corre E."/>
            <person name="Pelletier E."/>
            <person name="Niang G."/>
            <person name="Scheremetjew M."/>
            <person name="Finn R."/>
            <person name="Kale V."/>
            <person name="Holt S."/>
            <person name="Cochrane G."/>
            <person name="Meng A."/>
            <person name="Brown T."/>
            <person name="Cohen L."/>
        </authorList>
    </citation>
    <scope>NUCLEOTIDE SEQUENCE</scope>
    <source>
        <strain evidence="2">CCMP2078</strain>
    </source>
</reference>
<name>A0A7R9YCV8_9STRA</name>
<feature type="region of interest" description="Disordered" evidence="1">
    <location>
        <begin position="109"/>
        <end position="151"/>
    </location>
</feature>
<protein>
    <submittedName>
        <fullName evidence="2">Uncharacterized protein</fullName>
    </submittedName>
</protein>
<organism evidence="2">
    <name type="scientific">Pinguiococcus pyrenoidosus</name>
    <dbReference type="NCBI Taxonomy" id="172671"/>
    <lineage>
        <taxon>Eukaryota</taxon>
        <taxon>Sar</taxon>
        <taxon>Stramenopiles</taxon>
        <taxon>Ochrophyta</taxon>
        <taxon>Pinguiophyceae</taxon>
        <taxon>Pinguiochrysidales</taxon>
        <taxon>Pinguiochrysidaceae</taxon>
        <taxon>Pinguiococcus</taxon>
    </lineage>
</organism>